<dbReference type="Proteomes" id="UP000254889">
    <property type="component" value="Chromosome"/>
</dbReference>
<dbReference type="KEGG" id="ptaw:DW352_03340"/>
<dbReference type="EMBL" id="CP031417">
    <property type="protein sequence ID" value="AXK79635.1"/>
    <property type="molecule type" value="Genomic_DNA"/>
</dbReference>
<accession>A0A345ZRT8</accession>
<feature type="transmembrane region" description="Helical" evidence="2">
    <location>
        <begin position="27"/>
        <end position="48"/>
    </location>
</feature>
<sequence length="96" mass="9847">MTDPRYTDPDPRLSDPVLRRDESSSGIWGWIAGIAVIALIAFVVIAGWTGNQNTASNSASPPVTTGQATPGTTPSATPPSTTGSGTTSPQPPANRQ</sequence>
<keyword evidence="2" id="KW-1133">Transmembrane helix</keyword>
<keyword evidence="4" id="KW-1185">Reference proteome</keyword>
<evidence type="ECO:0000313" key="3">
    <source>
        <dbReference type="EMBL" id="AXK79635.1"/>
    </source>
</evidence>
<evidence type="ECO:0000313" key="4">
    <source>
        <dbReference type="Proteomes" id="UP000254889"/>
    </source>
</evidence>
<dbReference type="AlphaFoldDB" id="A0A345ZRT8"/>
<feature type="compositionally biased region" description="Low complexity" evidence="1">
    <location>
        <begin position="61"/>
        <end position="88"/>
    </location>
</feature>
<name>A0A345ZRT8_9HYPH</name>
<gene>
    <name evidence="3" type="ORF">DW352_03340</name>
</gene>
<feature type="region of interest" description="Disordered" evidence="1">
    <location>
        <begin position="1"/>
        <end position="22"/>
    </location>
</feature>
<proteinExistence type="predicted"/>
<reference evidence="3 4" key="1">
    <citation type="submission" date="2018-07" db="EMBL/GenBank/DDBJ databases">
        <authorList>
            <person name="Quirk P.G."/>
            <person name="Krulwich T.A."/>
        </authorList>
    </citation>
    <scope>NUCLEOTIDE SEQUENCE [LARGE SCALE GENOMIC DNA]</scope>
    <source>
        <strain evidence="3 4">CC-BB4</strain>
    </source>
</reference>
<keyword evidence="2" id="KW-0472">Membrane</keyword>
<protein>
    <submittedName>
        <fullName evidence="3">Uncharacterized protein</fullName>
    </submittedName>
</protein>
<evidence type="ECO:0000256" key="1">
    <source>
        <dbReference type="SAM" id="MobiDB-lite"/>
    </source>
</evidence>
<feature type="region of interest" description="Disordered" evidence="1">
    <location>
        <begin position="51"/>
        <end position="96"/>
    </location>
</feature>
<organism evidence="3 4">
    <name type="scientific">Pseudolabrys taiwanensis</name>
    <dbReference type="NCBI Taxonomy" id="331696"/>
    <lineage>
        <taxon>Bacteria</taxon>
        <taxon>Pseudomonadati</taxon>
        <taxon>Pseudomonadota</taxon>
        <taxon>Alphaproteobacteria</taxon>
        <taxon>Hyphomicrobiales</taxon>
        <taxon>Xanthobacteraceae</taxon>
        <taxon>Pseudolabrys</taxon>
    </lineage>
</organism>
<keyword evidence="2" id="KW-0812">Transmembrane</keyword>
<dbReference type="RefSeq" id="WP_115688521.1">
    <property type="nucleotide sequence ID" value="NZ_CP031417.1"/>
</dbReference>
<evidence type="ECO:0000256" key="2">
    <source>
        <dbReference type="SAM" id="Phobius"/>
    </source>
</evidence>
<feature type="compositionally biased region" description="Polar residues" evidence="1">
    <location>
        <begin position="51"/>
        <end position="60"/>
    </location>
</feature>